<dbReference type="InterPro" id="IPR023302">
    <property type="entry name" value="Pept_S9A_N"/>
</dbReference>
<dbReference type="AlphaFoldDB" id="A0A6A2XSQ9"/>
<name>A0A6A2XSQ9_HIBSY</name>
<sequence>MLKLSWPTLNACNELWLYYEYIPEGKEYPVLCRRFNTEKRGWAERLLSYVKAGVGREKILLDWNEVAEKYDSRWAKITFSGYPFGILFMLQVKDLRNGCIVPRAPVDGVVSLAWDQDSRTLVLRTTIGVGNTDDTLVFTENGSSYCVDLTRTKDGKFITVNSNSRSSSEEVYVLDSTDPLSHLQKLDVELEISTQPPGSPSKVVSLHDIPEYIKVRSKGRLFCITISTREEACISVGQGQEEGPSRFVDEWLSEDDGVDGSLPTNFGVRIGILGGSGDSGISRALINNGQISGDRQIVGGRGNNLISVSDNVVKDGVLHVGENGRCASETRTTSRPSAHYGNFGLMLDSISSLECLPAQMSLSEEVVPDTIVNWKGLSAPRAIIRTALRRQTKATLEGEVLTINVSLRDANEGVIEEEVEAVWEGLVLFMSFSGITWNIRGFGRSEKVMAARRLSFDFQKLKHQGELEIRISELEFELQSKEDDAVSVKELQSEQAYGLNIGKRKDLGFRNLGSDGFQRVNGVALDDPENLKQAVQFHFQEAFNGKPTLAVHHMSLPFKKLHPGEVRILENEFTEQEVFQALKNFYANGRLEDSLNYSYISLIPKKPSPSSLNDFRPISLVGRMYKFLTFDLKIGEQSLRDYCIIQVGDVKRVKFWQDLWIGNRPLMTAFPRMFVLVLNKEGTVAEFGTKIDSGWVWDIQFKCKGTSDGSYTIKAAEALQFPSRRADFDWKALIKQSFACYKVEAFVWRVLLRRVLVCSELVKREIVSVAKTFLGIWGISTALPDDPKLFLSMWKELLFTDSKCKIVCGIIPLVVILSLWLHRNELVLNGKKLDVKQVFFSVKRDGGIGGVLQNNSGELLLSFSLSIGNVSPLIVEVMEVEQALDRWSVEDNEIGVMVGLASIKAWNMLGLREKIARPKWN</sequence>
<evidence type="ECO:0000259" key="1">
    <source>
        <dbReference type="Pfam" id="PF02897"/>
    </source>
</evidence>
<gene>
    <name evidence="2" type="ORF">F3Y22_tig00113725pilonHSYRG00378</name>
</gene>
<dbReference type="SUPFAM" id="SSF50993">
    <property type="entry name" value="Peptidase/esterase 'gauge' domain"/>
    <property type="match status" value="1"/>
</dbReference>
<dbReference type="InterPro" id="IPR051543">
    <property type="entry name" value="Serine_Peptidase_S9A"/>
</dbReference>
<dbReference type="PANTHER" id="PTHR11757">
    <property type="entry name" value="PROTEASE FAMILY S9A OLIGOPEPTIDASE"/>
    <property type="match status" value="1"/>
</dbReference>
<evidence type="ECO:0000313" key="2">
    <source>
        <dbReference type="EMBL" id="KAE8661459.1"/>
    </source>
</evidence>
<feature type="domain" description="Peptidase S9A N-terminal" evidence="1">
    <location>
        <begin position="119"/>
        <end position="180"/>
    </location>
</feature>
<dbReference type="Gene3D" id="2.130.10.120">
    <property type="entry name" value="Prolyl oligopeptidase, N-terminal domain"/>
    <property type="match status" value="1"/>
</dbReference>
<evidence type="ECO:0000313" key="3">
    <source>
        <dbReference type="Proteomes" id="UP000436088"/>
    </source>
</evidence>
<protein>
    <recommendedName>
        <fullName evidence="1">Peptidase S9A N-terminal domain-containing protein</fullName>
    </recommendedName>
</protein>
<comment type="caution">
    <text evidence="2">The sequence shown here is derived from an EMBL/GenBank/DDBJ whole genome shotgun (WGS) entry which is preliminary data.</text>
</comment>
<dbReference type="Pfam" id="PF02897">
    <property type="entry name" value="Peptidase_S9_N"/>
    <property type="match status" value="1"/>
</dbReference>
<keyword evidence="3" id="KW-1185">Reference proteome</keyword>
<dbReference type="EMBL" id="VEPZ02001720">
    <property type="protein sequence ID" value="KAE8661459.1"/>
    <property type="molecule type" value="Genomic_DNA"/>
</dbReference>
<dbReference type="Proteomes" id="UP000436088">
    <property type="component" value="Unassembled WGS sequence"/>
</dbReference>
<proteinExistence type="predicted"/>
<dbReference type="GO" id="GO:0009507">
    <property type="term" value="C:chloroplast"/>
    <property type="evidence" value="ECO:0007669"/>
    <property type="project" value="TreeGrafter"/>
</dbReference>
<accession>A0A6A2XSQ9</accession>
<reference evidence="2" key="1">
    <citation type="submission" date="2019-09" db="EMBL/GenBank/DDBJ databases">
        <title>Draft genome information of white flower Hibiscus syriacus.</title>
        <authorList>
            <person name="Kim Y.-M."/>
        </authorList>
    </citation>
    <scope>NUCLEOTIDE SEQUENCE [LARGE SCALE GENOMIC DNA]</scope>
    <source>
        <strain evidence="2">YM2019G1</strain>
    </source>
</reference>
<organism evidence="2 3">
    <name type="scientific">Hibiscus syriacus</name>
    <name type="common">Rose of Sharon</name>
    <dbReference type="NCBI Taxonomy" id="106335"/>
    <lineage>
        <taxon>Eukaryota</taxon>
        <taxon>Viridiplantae</taxon>
        <taxon>Streptophyta</taxon>
        <taxon>Embryophyta</taxon>
        <taxon>Tracheophyta</taxon>
        <taxon>Spermatophyta</taxon>
        <taxon>Magnoliopsida</taxon>
        <taxon>eudicotyledons</taxon>
        <taxon>Gunneridae</taxon>
        <taxon>Pentapetalae</taxon>
        <taxon>rosids</taxon>
        <taxon>malvids</taxon>
        <taxon>Malvales</taxon>
        <taxon>Malvaceae</taxon>
        <taxon>Malvoideae</taxon>
        <taxon>Hibiscus</taxon>
    </lineage>
</organism>
<dbReference type="GO" id="GO:0004252">
    <property type="term" value="F:serine-type endopeptidase activity"/>
    <property type="evidence" value="ECO:0007669"/>
    <property type="project" value="InterPro"/>
</dbReference>
<dbReference type="PANTHER" id="PTHR11757:SF12">
    <property type="entry name" value="PROLYL ENDOPEPTIDASE"/>
    <property type="match status" value="1"/>
</dbReference>